<sequence length="237" mass="24438">MDVDDLEAYLDRWSRAHGGYDVRSSRPTLLWLRTAHRLGAPLARRGVAPTWITGLGGVGAVAVSVVASLGGRWPLLAAVLVVLVALLDGIDGAVAELTDSATAWGRILDQLVDRVGDLSMLVGLWFLGAPGPVCAAAGALTLLDESIRASAAAEGMSEKGLVVIAERPTRLVIGGVTLATAGVVPSVAVPVVTVGAAIWAVVAVLATTQLIVNVGRRLRGVPRNVVRAEQGDQPGVE</sequence>
<dbReference type="Gene3D" id="1.20.120.1760">
    <property type="match status" value="1"/>
</dbReference>
<gene>
    <name evidence="2" type="ORF">LQ327_18595</name>
</gene>
<feature type="transmembrane region" description="Helical" evidence="1">
    <location>
        <begin position="47"/>
        <end position="69"/>
    </location>
</feature>
<evidence type="ECO:0000256" key="1">
    <source>
        <dbReference type="SAM" id="Phobius"/>
    </source>
</evidence>
<dbReference type="InterPro" id="IPR000462">
    <property type="entry name" value="CDP-OH_P_trans"/>
</dbReference>
<evidence type="ECO:0000313" key="3">
    <source>
        <dbReference type="Proteomes" id="UP001199469"/>
    </source>
</evidence>
<reference evidence="2 3" key="1">
    <citation type="submission" date="2021-11" db="EMBL/GenBank/DDBJ databases">
        <title>Draft genome sequence of Actinomycetospora sp. SF1 isolated from the rhizosphere soil.</title>
        <authorList>
            <person name="Duangmal K."/>
            <person name="Chantavorakit T."/>
        </authorList>
    </citation>
    <scope>NUCLEOTIDE SEQUENCE [LARGE SCALE GENOMIC DNA]</scope>
    <source>
        <strain evidence="2 3">TBRC 5722</strain>
    </source>
</reference>
<dbReference type="EMBL" id="JAJNDB010000004">
    <property type="protein sequence ID" value="MCD2195382.1"/>
    <property type="molecule type" value="Genomic_DNA"/>
</dbReference>
<keyword evidence="1" id="KW-0812">Transmembrane</keyword>
<dbReference type="Proteomes" id="UP001199469">
    <property type="component" value="Unassembled WGS sequence"/>
</dbReference>
<accession>A0ABS8PBW3</accession>
<dbReference type="Pfam" id="PF01066">
    <property type="entry name" value="CDP-OH_P_transf"/>
    <property type="match status" value="1"/>
</dbReference>
<name>A0ABS8PBW3_9PSEU</name>
<protein>
    <submittedName>
        <fullName evidence="2">CDP-alcohol phosphatidyltransferase family protein</fullName>
    </submittedName>
</protein>
<feature type="transmembrane region" description="Helical" evidence="1">
    <location>
        <begin position="118"/>
        <end position="140"/>
    </location>
</feature>
<feature type="transmembrane region" description="Helical" evidence="1">
    <location>
        <begin position="187"/>
        <end position="212"/>
    </location>
</feature>
<keyword evidence="1" id="KW-0472">Membrane</keyword>
<feature type="transmembrane region" description="Helical" evidence="1">
    <location>
        <begin position="75"/>
        <end position="97"/>
    </location>
</feature>
<organism evidence="2 3">
    <name type="scientific">Actinomycetospora endophytica</name>
    <dbReference type="NCBI Taxonomy" id="2291215"/>
    <lineage>
        <taxon>Bacteria</taxon>
        <taxon>Bacillati</taxon>
        <taxon>Actinomycetota</taxon>
        <taxon>Actinomycetes</taxon>
        <taxon>Pseudonocardiales</taxon>
        <taxon>Pseudonocardiaceae</taxon>
        <taxon>Actinomycetospora</taxon>
    </lineage>
</organism>
<dbReference type="InterPro" id="IPR043130">
    <property type="entry name" value="CDP-OH_PTrfase_TM_dom"/>
</dbReference>
<keyword evidence="1" id="KW-1133">Transmembrane helix</keyword>
<dbReference type="RefSeq" id="WP_230736449.1">
    <property type="nucleotide sequence ID" value="NZ_JAJNDB010000004.1"/>
</dbReference>
<evidence type="ECO:0000313" key="2">
    <source>
        <dbReference type="EMBL" id="MCD2195382.1"/>
    </source>
</evidence>
<comment type="caution">
    <text evidence="2">The sequence shown here is derived from an EMBL/GenBank/DDBJ whole genome shotgun (WGS) entry which is preliminary data.</text>
</comment>
<proteinExistence type="predicted"/>
<keyword evidence="3" id="KW-1185">Reference proteome</keyword>